<feature type="transmembrane region" description="Helical" evidence="2">
    <location>
        <begin position="277"/>
        <end position="300"/>
    </location>
</feature>
<comment type="similarity">
    <text evidence="1">Belongs to the sodium:galactoside symporter (TC 2.A.2) family.</text>
</comment>
<gene>
    <name evidence="3" type="ORF">ACFSCW_13630</name>
</gene>
<dbReference type="SUPFAM" id="SSF103473">
    <property type="entry name" value="MFS general substrate transporter"/>
    <property type="match status" value="1"/>
</dbReference>
<feature type="transmembrane region" description="Helical" evidence="2">
    <location>
        <begin position="47"/>
        <end position="69"/>
    </location>
</feature>
<protein>
    <submittedName>
        <fullName evidence="3">MFS transporter</fullName>
    </submittedName>
</protein>
<feature type="transmembrane region" description="Helical" evidence="2">
    <location>
        <begin position="81"/>
        <end position="97"/>
    </location>
</feature>
<keyword evidence="2" id="KW-1133">Transmembrane helix</keyword>
<accession>A0ABW4I6J4</accession>
<dbReference type="Proteomes" id="UP001597115">
    <property type="component" value="Unassembled WGS sequence"/>
</dbReference>
<keyword evidence="2" id="KW-0812">Transmembrane</keyword>
<evidence type="ECO:0000256" key="1">
    <source>
        <dbReference type="ARBA" id="ARBA00009617"/>
    </source>
</evidence>
<feature type="transmembrane region" description="Helical" evidence="2">
    <location>
        <begin position="186"/>
        <end position="206"/>
    </location>
</feature>
<dbReference type="InterPro" id="IPR036259">
    <property type="entry name" value="MFS_trans_sf"/>
</dbReference>
<dbReference type="PANTHER" id="PTHR11328">
    <property type="entry name" value="MAJOR FACILITATOR SUPERFAMILY DOMAIN-CONTAINING PROTEIN"/>
    <property type="match status" value="1"/>
</dbReference>
<evidence type="ECO:0000256" key="2">
    <source>
        <dbReference type="SAM" id="Phobius"/>
    </source>
</evidence>
<keyword evidence="2" id="KW-0472">Membrane</keyword>
<reference evidence="4" key="1">
    <citation type="journal article" date="2019" name="Int. J. Syst. Evol. Microbiol.">
        <title>The Global Catalogue of Microorganisms (GCM) 10K type strain sequencing project: providing services to taxonomists for standard genome sequencing and annotation.</title>
        <authorList>
            <consortium name="The Broad Institute Genomics Platform"/>
            <consortium name="The Broad Institute Genome Sequencing Center for Infectious Disease"/>
            <person name="Wu L."/>
            <person name="Ma J."/>
        </authorList>
    </citation>
    <scope>NUCLEOTIDE SEQUENCE [LARGE SCALE GENOMIC DNA]</scope>
    <source>
        <strain evidence="4">CGMCC 1.16275</strain>
    </source>
</reference>
<organism evidence="3 4">
    <name type="scientific">Sphingomonas tabacisoli</name>
    <dbReference type="NCBI Taxonomy" id="2249466"/>
    <lineage>
        <taxon>Bacteria</taxon>
        <taxon>Pseudomonadati</taxon>
        <taxon>Pseudomonadota</taxon>
        <taxon>Alphaproteobacteria</taxon>
        <taxon>Sphingomonadales</taxon>
        <taxon>Sphingomonadaceae</taxon>
        <taxon>Sphingomonas</taxon>
    </lineage>
</organism>
<feature type="transmembrane region" description="Helical" evidence="2">
    <location>
        <begin position="337"/>
        <end position="363"/>
    </location>
</feature>
<dbReference type="EMBL" id="JBHUDY010000002">
    <property type="protein sequence ID" value="MFD1612842.1"/>
    <property type="molecule type" value="Genomic_DNA"/>
</dbReference>
<evidence type="ECO:0000313" key="3">
    <source>
        <dbReference type="EMBL" id="MFD1612842.1"/>
    </source>
</evidence>
<dbReference type="RefSeq" id="WP_380890343.1">
    <property type="nucleotide sequence ID" value="NZ_JBHUDY010000002.1"/>
</dbReference>
<proteinExistence type="inferred from homology"/>
<feature type="transmembrane region" description="Helical" evidence="2">
    <location>
        <begin position="426"/>
        <end position="445"/>
    </location>
</feature>
<feature type="transmembrane region" description="Helical" evidence="2">
    <location>
        <begin position="153"/>
        <end position="174"/>
    </location>
</feature>
<feature type="transmembrane region" description="Helical" evidence="2">
    <location>
        <begin position="12"/>
        <end position="35"/>
    </location>
</feature>
<keyword evidence="4" id="KW-1185">Reference proteome</keyword>
<feature type="transmembrane region" description="Helical" evidence="2">
    <location>
        <begin position="109"/>
        <end position="133"/>
    </location>
</feature>
<evidence type="ECO:0000313" key="4">
    <source>
        <dbReference type="Proteomes" id="UP001597115"/>
    </source>
</evidence>
<dbReference type="InterPro" id="IPR039672">
    <property type="entry name" value="MFS_2"/>
</dbReference>
<feature type="transmembrane region" description="Helical" evidence="2">
    <location>
        <begin position="307"/>
        <end position="325"/>
    </location>
</feature>
<name>A0ABW4I6J4_9SPHN</name>
<dbReference type="Gene3D" id="1.20.1250.20">
    <property type="entry name" value="MFS general substrate transporter like domains"/>
    <property type="match status" value="1"/>
</dbReference>
<feature type="transmembrane region" description="Helical" evidence="2">
    <location>
        <begin position="384"/>
        <end position="406"/>
    </location>
</feature>
<sequence>MTGERVTLGTKLSYGFGAIAYGIKDNGFQVFLLIFYNQVVGLPADQVGLAILIALIVDALIDPAVGVLSDRTDTRWGRRHPWLYGSALPILIAWLLLWNPPVASHSVQFAWLLAVAIGVRLALSTNEVPSIALVPEMTRDYHERTSILRYRYLFGWGGGLAMLMLAYGVLLAPANNASPALAAQGYSRYGLAGGLIMAASVLLSALGTHRRYARRSPYPVARHGIGETLRNMRATLSNRAFLTLMAAALFAFANQGIAFAMSNYVLTFVWLFSKAEFFTYSLALFAGVVGAFFGVTLLNVRFGKRATAAACSLISAGLGTLPYWLKLSGVAVPHPLFLLLVGASTGFGVAVMISTGSMVADVVEASQAETGRREEGLFAAGYFFMQKSVTGVGIFLSGVVLTLIGFPPNAVPGRVDPAVIERLITVFPAVTVAIAAISAVLYMRFPIGRADHEARLAKLAVASAESGGNP</sequence>
<dbReference type="PANTHER" id="PTHR11328:SF24">
    <property type="entry name" value="MAJOR FACILITATOR SUPERFAMILY (MFS) PROFILE DOMAIN-CONTAINING PROTEIN"/>
    <property type="match status" value="1"/>
</dbReference>
<feature type="transmembrane region" description="Helical" evidence="2">
    <location>
        <begin position="240"/>
        <end position="265"/>
    </location>
</feature>
<comment type="caution">
    <text evidence="3">The sequence shown here is derived from an EMBL/GenBank/DDBJ whole genome shotgun (WGS) entry which is preliminary data.</text>
</comment>
<dbReference type="Pfam" id="PF13347">
    <property type="entry name" value="MFS_2"/>
    <property type="match status" value="1"/>
</dbReference>